<dbReference type="Gene3D" id="1.20.58.900">
    <property type="match status" value="1"/>
</dbReference>
<dbReference type="InterPro" id="IPR004012">
    <property type="entry name" value="Run_dom"/>
</dbReference>
<evidence type="ECO:0000259" key="8">
    <source>
        <dbReference type="PROSITE" id="PS50826"/>
    </source>
</evidence>
<protein>
    <submittedName>
        <fullName evidence="9">FYVE zinc finger family protein</fullName>
    </submittedName>
</protein>
<feature type="coiled-coil region" evidence="6">
    <location>
        <begin position="304"/>
        <end position="331"/>
    </location>
</feature>
<dbReference type="STRING" id="6293.A0A1I8EL67"/>
<reference evidence="9" key="1">
    <citation type="submission" date="2016-11" db="UniProtKB">
        <authorList>
            <consortium name="WormBaseParasite"/>
        </authorList>
    </citation>
    <scope>IDENTIFICATION</scope>
    <source>
        <strain evidence="9">pt0022</strain>
    </source>
</reference>
<dbReference type="InterPro" id="IPR047335">
    <property type="entry name" value="RUFY1-3"/>
</dbReference>
<dbReference type="AlphaFoldDB" id="A0A1I8EL67"/>
<evidence type="ECO:0000256" key="6">
    <source>
        <dbReference type="SAM" id="Coils"/>
    </source>
</evidence>
<evidence type="ECO:0000256" key="2">
    <source>
        <dbReference type="ARBA" id="ARBA00022771"/>
    </source>
</evidence>
<feature type="coiled-coil region" evidence="6">
    <location>
        <begin position="357"/>
        <end position="384"/>
    </location>
</feature>
<dbReference type="InterPro" id="IPR017455">
    <property type="entry name" value="Znf_FYVE-rel"/>
</dbReference>
<dbReference type="InterPro" id="IPR037213">
    <property type="entry name" value="Run_dom_sf"/>
</dbReference>
<dbReference type="WBParaSite" id="maker-PairedContig_2864-snap-gene-3.24-mRNA-1">
    <property type="protein sequence ID" value="maker-PairedContig_2864-snap-gene-3.24-mRNA-1"/>
    <property type="gene ID" value="maker-PairedContig_2864-snap-gene-3.24"/>
</dbReference>
<dbReference type="SMART" id="SM00593">
    <property type="entry name" value="RUN"/>
    <property type="match status" value="1"/>
</dbReference>
<keyword evidence="3" id="KW-0862">Zinc</keyword>
<dbReference type="InterPro" id="IPR013083">
    <property type="entry name" value="Znf_RING/FYVE/PHD"/>
</dbReference>
<dbReference type="PROSITE" id="PS50826">
    <property type="entry name" value="RUN"/>
    <property type="match status" value="1"/>
</dbReference>
<keyword evidence="4 6" id="KW-0175">Coiled coil</keyword>
<dbReference type="Pfam" id="PF02759">
    <property type="entry name" value="RUN"/>
    <property type="match status" value="1"/>
</dbReference>
<dbReference type="InterPro" id="IPR000306">
    <property type="entry name" value="Znf_FYVE"/>
</dbReference>
<dbReference type="Gene3D" id="3.30.40.10">
    <property type="entry name" value="Zinc/RING finger domain, C3HC4 (zinc finger)"/>
    <property type="match status" value="1"/>
</dbReference>
<accession>A0A1I8EL67</accession>
<keyword evidence="2 5" id="KW-0863">Zinc-finger</keyword>
<organism evidence="9">
    <name type="scientific">Wuchereria bancrofti</name>
    <dbReference type="NCBI Taxonomy" id="6293"/>
    <lineage>
        <taxon>Eukaryota</taxon>
        <taxon>Metazoa</taxon>
        <taxon>Ecdysozoa</taxon>
        <taxon>Nematoda</taxon>
        <taxon>Chromadorea</taxon>
        <taxon>Rhabditida</taxon>
        <taxon>Spirurina</taxon>
        <taxon>Spiruromorpha</taxon>
        <taxon>Filarioidea</taxon>
        <taxon>Onchocercidae</taxon>
        <taxon>Wuchereria</taxon>
    </lineage>
</organism>
<dbReference type="GO" id="GO:0008270">
    <property type="term" value="F:zinc ion binding"/>
    <property type="evidence" value="ECO:0007669"/>
    <property type="project" value="UniProtKB-KW"/>
</dbReference>
<evidence type="ECO:0000256" key="1">
    <source>
        <dbReference type="ARBA" id="ARBA00022723"/>
    </source>
</evidence>
<dbReference type="PANTHER" id="PTHR45956">
    <property type="entry name" value="RUN AND FYVE DOMAIN-CONTAINING PROTEIN 2-LIKE PROTEIN"/>
    <property type="match status" value="1"/>
</dbReference>
<dbReference type="SUPFAM" id="SSF57903">
    <property type="entry name" value="FYVE/PHD zinc finger"/>
    <property type="match status" value="1"/>
</dbReference>
<evidence type="ECO:0000259" key="7">
    <source>
        <dbReference type="PROSITE" id="PS50178"/>
    </source>
</evidence>
<sequence>MLTVHYCKLVPPYWFYCCNVSTAMNVLELFGFDFSNTLTETQKLTKDYERSNLLLITRLVLRIFLDESMHSRHRIINTEIRPLTDLFVILEKVLWHGFRSSVQKTMIALRTPDSELWSCLGKVASVNADMNESYQCIDRLDKITFTKNCGKHLSIFNTQYRYRQSVCRTPLLRIRAFLRLAVMQKKLGIYFENLITSTYPRKSNEFISLLSKQTTGAPEDVFRDFYEPWALIRHDECIGLSGTLMALSVLDCNLTLDRPQLENQPVTVELAAYVCLPSLSNNPNSEKESDTADAKSLELALDQKNYLEQRNNYLESKVAELKTKIEEINLSGLNNISLASAATEDASKLFNDYIAAVEVLKKEKAELAQLASEKEDSIRILRQQLADTKKVNVDLYEKIRIVEGKCRQLEKDMIIANKRYNHDKQQQQQVIDVLNKKNSMREMDLEQEAGTSEMLKKELADKTDEYMLTLSVLEKKQQELAVANDRLGKLQRQISELNEKLKQLPVIKQELEELTASYKYKSEKLEDCEKALEELGGHLSESKLKVVELKEELLPLSEAEWEKDGNVLNCKGCNLQFSMSKRKHHCRNCGSIFCNSCTDARVKLPSSAKPVRVCLHCYNLLRWRHNSSLEENSSLNSF</sequence>
<evidence type="ECO:0000313" key="9">
    <source>
        <dbReference type="WBParaSite" id="maker-PairedContig_2864-snap-gene-3.24-mRNA-1"/>
    </source>
</evidence>
<name>A0A1I8EL67_WUCBA</name>
<evidence type="ECO:0000256" key="3">
    <source>
        <dbReference type="ARBA" id="ARBA00022833"/>
    </source>
</evidence>
<feature type="domain" description="FYVE-type" evidence="7">
    <location>
        <begin position="564"/>
        <end position="622"/>
    </location>
</feature>
<keyword evidence="1" id="KW-0479">Metal-binding</keyword>
<feature type="domain" description="RUN" evidence="8">
    <location>
        <begin position="77"/>
        <end position="259"/>
    </location>
</feature>
<evidence type="ECO:0000256" key="4">
    <source>
        <dbReference type="ARBA" id="ARBA00023054"/>
    </source>
</evidence>
<dbReference type="CDD" id="cd15721">
    <property type="entry name" value="FYVE_RUFY1_like"/>
    <property type="match status" value="1"/>
</dbReference>
<dbReference type="CDD" id="cd17681">
    <property type="entry name" value="RUN_RUFY1_like"/>
    <property type="match status" value="1"/>
</dbReference>
<dbReference type="SUPFAM" id="SSF140741">
    <property type="entry name" value="RUN domain-like"/>
    <property type="match status" value="1"/>
</dbReference>
<proteinExistence type="predicted"/>
<dbReference type="InterPro" id="IPR011011">
    <property type="entry name" value="Znf_FYVE_PHD"/>
</dbReference>
<evidence type="ECO:0000256" key="5">
    <source>
        <dbReference type="PROSITE-ProRule" id="PRU00091"/>
    </source>
</evidence>
<dbReference type="Pfam" id="PF01363">
    <property type="entry name" value="FYVE"/>
    <property type="match status" value="1"/>
</dbReference>
<dbReference type="PROSITE" id="PS50178">
    <property type="entry name" value="ZF_FYVE"/>
    <property type="match status" value="1"/>
</dbReference>
<dbReference type="SMART" id="SM00064">
    <property type="entry name" value="FYVE"/>
    <property type="match status" value="1"/>
</dbReference>
<feature type="coiled-coil region" evidence="6">
    <location>
        <begin position="473"/>
        <end position="552"/>
    </location>
</feature>
<dbReference type="GO" id="GO:0005737">
    <property type="term" value="C:cytoplasm"/>
    <property type="evidence" value="ECO:0007669"/>
    <property type="project" value="TreeGrafter"/>
</dbReference>
<dbReference type="PANTHER" id="PTHR45956:SF6">
    <property type="entry name" value="RUN DOMAIN-CONTAINING PROTEIN"/>
    <property type="match status" value="1"/>
</dbReference>